<dbReference type="GO" id="GO:0006364">
    <property type="term" value="P:rRNA processing"/>
    <property type="evidence" value="ECO:0007669"/>
    <property type="project" value="UniProtKB-KW"/>
</dbReference>
<dbReference type="GO" id="GO:0003724">
    <property type="term" value="F:RNA helicase activity"/>
    <property type="evidence" value="ECO:0007669"/>
    <property type="project" value="UniProtKB-EC"/>
</dbReference>
<dbReference type="RefSeq" id="XP_025599341.1">
    <property type="nucleotide sequence ID" value="XM_025741149.1"/>
</dbReference>
<dbReference type="SMART" id="SM00490">
    <property type="entry name" value="HELICc"/>
    <property type="match status" value="1"/>
</dbReference>
<dbReference type="InterPro" id="IPR027417">
    <property type="entry name" value="P-loop_NTPase"/>
</dbReference>
<evidence type="ECO:0000256" key="1">
    <source>
        <dbReference type="ARBA" id="ARBA00004604"/>
    </source>
</evidence>
<comment type="domain">
    <text evidence="9">The Q motif is unique to and characteristic of the DEAD box family of RNA helicases and controls ATP binding and hydrolysis.</text>
</comment>
<feature type="domain" description="Helicase C-terminal" evidence="12">
    <location>
        <begin position="543"/>
        <end position="747"/>
    </location>
</feature>
<dbReference type="AlphaFoldDB" id="A0A316ZDS5"/>
<dbReference type="Proteomes" id="UP000245946">
    <property type="component" value="Unassembled WGS sequence"/>
</dbReference>
<dbReference type="EMBL" id="KZ819289">
    <property type="protein sequence ID" value="PWN99062.1"/>
    <property type="molecule type" value="Genomic_DNA"/>
</dbReference>
<dbReference type="Pfam" id="PF00270">
    <property type="entry name" value="DEAD"/>
    <property type="match status" value="1"/>
</dbReference>
<organism evidence="13 14">
    <name type="scientific">Tilletiopsis washingtonensis</name>
    <dbReference type="NCBI Taxonomy" id="58919"/>
    <lineage>
        <taxon>Eukaryota</taxon>
        <taxon>Fungi</taxon>
        <taxon>Dikarya</taxon>
        <taxon>Basidiomycota</taxon>
        <taxon>Ustilaginomycotina</taxon>
        <taxon>Exobasidiomycetes</taxon>
        <taxon>Entylomatales</taxon>
        <taxon>Entylomatales incertae sedis</taxon>
        <taxon>Tilletiopsis</taxon>
    </lineage>
</organism>
<evidence type="ECO:0000256" key="4">
    <source>
        <dbReference type="ARBA" id="ARBA00022741"/>
    </source>
</evidence>
<feature type="region of interest" description="Disordered" evidence="10">
    <location>
        <begin position="491"/>
        <end position="523"/>
    </location>
</feature>
<comment type="catalytic activity">
    <reaction evidence="9">
        <text>ATP + H2O = ADP + phosphate + H(+)</text>
        <dbReference type="Rhea" id="RHEA:13065"/>
        <dbReference type="ChEBI" id="CHEBI:15377"/>
        <dbReference type="ChEBI" id="CHEBI:15378"/>
        <dbReference type="ChEBI" id="CHEBI:30616"/>
        <dbReference type="ChEBI" id="CHEBI:43474"/>
        <dbReference type="ChEBI" id="CHEBI:456216"/>
        <dbReference type="EC" id="3.6.4.13"/>
    </reaction>
</comment>
<proteinExistence type="inferred from homology"/>
<keyword evidence="14" id="KW-1185">Reference proteome</keyword>
<reference evidence="13 14" key="1">
    <citation type="journal article" date="2018" name="Mol. Biol. Evol.">
        <title>Broad Genomic Sampling Reveals a Smut Pathogenic Ancestry of the Fungal Clade Ustilaginomycotina.</title>
        <authorList>
            <person name="Kijpornyongpan T."/>
            <person name="Mondo S.J."/>
            <person name="Barry K."/>
            <person name="Sandor L."/>
            <person name="Lee J."/>
            <person name="Lipzen A."/>
            <person name="Pangilinan J."/>
            <person name="LaButti K."/>
            <person name="Hainaut M."/>
            <person name="Henrissat B."/>
            <person name="Grigoriev I.V."/>
            <person name="Spatafora J.W."/>
            <person name="Aime M.C."/>
        </authorList>
    </citation>
    <scope>NUCLEOTIDE SEQUENCE [LARGE SCALE GENOMIC DNA]</scope>
    <source>
        <strain evidence="13 14">MCA 4186</strain>
    </source>
</reference>
<dbReference type="EC" id="3.6.4.13" evidence="9"/>
<evidence type="ECO:0000256" key="2">
    <source>
        <dbReference type="ARBA" id="ARBA00022517"/>
    </source>
</evidence>
<dbReference type="Pfam" id="PF13959">
    <property type="entry name" value="CTE_SPB4"/>
    <property type="match status" value="1"/>
</dbReference>
<name>A0A316ZDS5_9BASI</name>
<dbReference type="CDD" id="cd17949">
    <property type="entry name" value="DEADc_DDX31"/>
    <property type="match status" value="1"/>
</dbReference>
<dbReference type="Gene3D" id="3.40.50.300">
    <property type="entry name" value="P-loop containing nucleotide triphosphate hydrolases"/>
    <property type="match status" value="2"/>
</dbReference>
<keyword evidence="5 9" id="KW-0378">Hydrolase</keyword>
<dbReference type="PANTHER" id="PTHR24031">
    <property type="entry name" value="RNA HELICASE"/>
    <property type="match status" value="1"/>
</dbReference>
<comment type="function">
    <text evidence="9">RNA helicase.</text>
</comment>
<evidence type="ECO:0000256" key="6">
    <source>
        <dbReference type="ARBA" id="ARBA00022806"/>
    </source>
</evidence>
<dbReference type="OrthoDB" id="422663at2759"/>
<feature type="region of interest" description="Disordered" evidence="10">
    <location>
        <begin position="320"/>
        <end position="360"/>
    </location>
</feature>
<sequence length="951" mass="100194">MDDDGLLLNFAAPAAAGPSRPRAAKGTPHQRAQAQRAARASQSGAAAAQPRADASSSATAAAAPAQRRAPTAAAPSAAPAAPAPPRPRQSGAGTHEARSTPRAQHAASSAQAEAAAVAQAIEAAQAKGRHKPAKAAAAKASGSGSGTGSAGASTAPARPPPAGVISSLFTGAASAAPVKATPAAPAAQPTNAPLDTSSFASIGLDALLVAHLAGRMGIGSAPTSIQRAALPLLMAPCARGAQRDVLIHAQTGSGKTLAYLLPILQSLLPLCTDAASWIDRSVGTLAIILAPTRELARQIYEVAEKLVQLHLSPRQREAIAAAEEAAQKQDEEASDEEETPRRTRWLVPGLLSGGSTRNHEKSKLRKGLPIIVATPGRLLDHLQNTTSLDAGKLQWLVLDEADRLLEMGFRETLDGILKALEGRRRMSKETAREAMREKGAEETDETADGMGIEWWKHPRRTVLCSATLDENVQVLAGSALVQPVVVRALPEEDRKQQQQQARARDAEAEAQPAVTGEKDVKLKAASPSEAPVVARTNLAAPAQLRQHFVVVPTKQRLVVLLALLRQAVSRSSDSSPKARRVIVFISCTDAVDFFWRAMGGAKMSDAEEPKEDGSGEEKQAVAQSCEVIPSAPIFRLHGSMTQSERIASLRAFSKAAPEAGGAAILLCTSVAARGLDLPDVSCVVQLDAPTEGGVDEYLHRVGRTARVGREGQSWIMLLPHEREAATRLERAMSGQQDGTPRLHEVDARQVLRHGFGGGAAEYEARATDAQLAFERWVLRSDEASGLARRAYLSHIRAYATHPAAEKDLFSVSALQLGHLAKAFALREAPAAIKANARAAGGGAGKQGDRHEKRKAAFDADEERRARRKAKRMAAEPHSTATREEHDAEDDDSLAAIATYAAKRAAEKAGGKNKADKTDAEARMYAKVRAMGRATRKGGVLAAHGADEFQIG</sequence>
<dbReference type="InterPro" id="IPR025313">
    <property type="entry name" value="SPB4-like_CTE"/>
</dbReference>
<keyword evidence="3" id="KW-0698">rRNA processing</keyword>
<evidence type="ECO:0000256" key="9">
    <source>
        <dbReference type="RuleBase" id="RU365068"/>
    </source>
</evidence>
<dbReference type="PROSITE" id="PS51192">
    <property type="entry name" value="HELICASE_ATP_BIND_1"/>
    <property type="match status" value="1"/>
</dbReference>
<dbReference type="PROSITE" id="PS00039">
    <property type="entry name" value="DEAD_ATP_HELICASE"/>
    <property type="match status" value="1"/>
</dbReference>
<accession>A0A316ZDS5</accession>
<dbReference type="STRING" id="58919.A0A316ZDS5"/>
<keyword evidence="6 9" id="KW-0347">Helicase</keyword>
<keyword evidence="4 9" id="KW-0547">Nucleotide-binding</keyword>
<dbReference type="GO" id="GO:0005524">
    <property type="term" value="F:ATP binding"/>
    <property type="evidence" value="ECO:0007669"/>
    <property type="project" value="UniProtKB-UniRule"/>
</dbReference>
<dbReference type="GO" id="GO:0003723">
    <property type="term" value="F:RNA binding"/>
    <property type="evidence" value="ECO:0007669"/>
    <property type="project" value="UniProtKB-UniRule"/>
</dbReference>
<gene>
    <name evidence="13" type="ORF">FA09DRAFT_325028</name>
</gene>
<dbReference type="InterPro" id="IPR001650">
    <property type="entry name" value="Helicase_C-like"/>
</dbReference>
<evidence type="ECO:0000256" key="10">
    <source>
        <dbReference type="SAM" id="MobiDB-lite"/>
    </source>
</evidence>
<evidence type="ECO:0000256" key="5">
    <source>
        <dbReference type="ARBA" id="ARBA00022801"/>
    </source>
</evidence>
<dbReference type="GeneID" id="37268693"/>
<evidence type="ECO:0000313" key="14">
    <source>
        <dbReference type="Proteomes" id="UP000245946"/>
    </source>
</evidence>
<dbReference type="InterPro" id="IPR011545">
    <property type="entry name" value="DEAD/DEAH_box_helicase_dom"/>
</dbReference>
<feature type="compositionally biased region" description="Basic and acidic residues" evidence="10">
    <location>
        <begin position="846"/>
        <end position="864"/>
    </location>
</feature>
<evidence type="ECO:0000256" key="3">
    <source>
        <dbReference type="ARBA" id="ARBA00022552"/>
    </source>
</evidence>
<evidence type="ECO:0000259" key="11">
    <source>
        <dbReference type="PROSITE" id="PS51192"/>
    </source>
</evidence>
<dbReference type="InterPro" id="IPR014001">
    <property type="entry name" value="Helicase_ATP-bd"/>
</dbReference>
<evidence type="ECO:0000256" key="8">
    <source>
        <dbReference type="ARBA" id="ARBA00022884"/>
    </source>
</evidence>
<dbReference type="GO" id="GO:0005730">
    <property type="term" value="C:nucleolus"/>
    <property type="evidence" value="ECO:0007669"/>
    <property type="project" value="UniProtKB-SubCell"/>
</dbReference>
<feature type="compositionally biased region" description="Low complexity" evidence="10">
    <location>
        <begin position="30"/>
        <end position="80"/>
    </location>
</feature>
<dbReference type="InterPro" id="IPR000629">
    <property type="entry name" value="RNA-helicase_DEAD-box_CS"/>
</dbReference>
<comment type="similarity">
    <text evidence="9">Belongs to the DEAD box helicase family.</text>
</comment>
<comment type="subcellular location">
    <subcellularLocation>
        <location evidence="1">Nucleus</location>
        <location evidence="1">Nucleolus</location>
    </subcellularLocation>
</comment>
<evidence type="ECO:0000256" key="7">
    <source>
        <dbReference type="ARBA" id="ARBA00022840"/>
    </source>
</evidence>
<evidence type="ECO:0000259" key="12">
    <source>
        <dbReference type="PROSITE" id="PS51194"/>
    </source>
</evidence>
<feature type="region of interest" description="Disordered" evidence="10">
    <location>
        <begin position="1"/>
        <end position="163"/>
    </location>
</feature>
<feature type="compositionally biased region" description="Low complexity" evidence="10">
    <location>
        <begin position="11"/>
        <end position="21"/>
    </location>
</feature>
<keyword evidence="8 9" id="KW-0694">RNA-binding</keyword>
<feature type="domain" description="Helicase ATP-binding" evidence="11">
    <location>
        <begin position="236"/>
        <end position="486"/>
    </location>
</feature>
<dbReference type="GO" id="GO:0016887">
    <property type="term" value="F:ATP hydrolysis activity"/>
    <property type="evidence" value="ECO:0007669"/>
    <property type="project" value="RHEA"/>
</dbReference>
<feature type="region of interest" description="Disordered" evidence="10">
    <location>
        <begin position="838"/>
        <end position="889"/>
    </location>
</feature>
<dbReference type="PROSITE" id="PS51194">
    <property type="entry name" value="HELICASE_CTER"/>
    <property type="match status" value="1"/>
</dbReference>
<dbReference type="SUPFAM" id="SSF52540">
    <property type="entry name" value="P-loop containing nucleoside triphosphate hydrolases"/>
    <property type="match status" value="1"/>
</dbReference>
<dbReference type="SMART" id="SM01178">
    <property type="entry name" value="DUF4217"/>
    <property type="match status" value="1"/>
</dbReference>
<feature type="compositionally biased region" description="Low complexity" evidence="10">
    <location>
        <begin position="103"/>
        <end position="126"/>
    </location>
</feature>
<evidence type="ECO:0000313" key="13">
    <source>
        <dbReference type="EMBL" id="PWN99062.1"/>
    </source>
</evidence>
<dbReference type="SMART" id="SM00487">
    <property type="entry name" value="DEXDc"/>
    <property type="match status" value="1"/>
</dbReference>
<dbReference type="CDD" id="cd18787">
    <property type="entry name" value="SF2_C_DEAD"/>
    <property type="match status" value="1"/>
</dbReference>
<keyword evidence="7 9" id="KW-0067">ATP-binding</keyword>
<dbReference type="Pfam" id="PF00271">
    <property type="entry name" value="Helicase_C"/>
    <property type="match status" value="1"/>
</dbReference>
<protein>
    <recommendedName>
        <fullName evidence="9">ATP-dependent RNA helicase</fullName>
        <ecNumber evidence="9">3.6.4.13</ecNumber>
    </recommendedName>
</protein>
<keyword evidence="2" id="KW-0690">Ribosome biogenesis</keyword>
<feature type="compositionally biased region" description="Basic and acidic residues" evidence="10">
    <location>
        <begin position="491"/>
        <end position="507"/>
    </location>
</feature>